<dbReference type="AlphaFoldDB" id="A0A438CRK7"/>
<proteinExistence type="predicted"/>
<reference evidence="2 3" key="1">
    <citation type="journal article" date="2018" name="PLoS Genet.">
        <title>Population sequencing reveals clonal diversity and ancestral inbreeding in the grapevine cultivar Chardonnay.</title>
        <authorList>
            <person name="Roach M.J."/>
            <person name="Johnson D.L."/>
            <person name="Bohlmann J."/>
            <person name="van Vuuren H.J."/>
            <person name="Jones S.J."/>
            <person name="Pretorius I.S."/>
            <person name="Schmidt S.A."/>
            <person name="Borneman A.R."/>
        </authorList>
    </citation>
    <scope>NUCLEOTIDE SEQUENCE [LARGE SCALE GENOMIC DNA]</scope>
    <source>
        <strain evidence="3">cv. Chardonnay</strain>
        <tissue evidence="2">Leaf</tissue>
    </source>
</reference>
<evidence type="ECO:0000259" key="1">
    <source>
        <dbReference type="Pfam" id="PF17919"/>
    </source>
</evidence>
<dbReference type="InterPro" id="IPR043502">
    <property type="entry name" value="DNA/RNA_pol_sf"/>
</dbReference>
<accession>A0A438CRK7</accession>
<dbReference type="EMBL" id="QGNW01002057">
    <property type="protein sequence ID" value="RVW25847.1"/>
    <property type="molecule type" value="Genomic_DNA"/>
</dbReference>
<dbReference type="Pfam" id="PF17919">
    <property type="entry name" value="RT_RNaseH_2"/>
    <property type="match status" value="1"/>
</dbReference>
<feature type="domain" description="Reverse transcriptase/retrotransposon-derived protein RNase H-like" evidence="1">
    <location>
        <begin position="627"/>
        <end position="679"/>
    </location>
</feature>
<protein>
    <recommendedName>
        <fullName evidence="1">Reverse transcriptase/retrotransposon-derived protein RNase H-like domain-containing protein</fullName>
    </recommendedName>
</protein>
<gene>
    <name evidence="2" type="ORF">CK203_111624</name>
</gene>
<evidence type="ECO:0000313" key="2">
    <source>
        <dbReference type="EMBL" id="RVW25847.1"/>
    </source>
</evidence>
<dbReference type="SUPFAM" id="SSF56672">
    <property type="entry name" value="DNA/RNA polymerases"/>
    <property type="match status" value="1"/>
</dbReference>
<sequence length="798" mass="91771">MTPLPGEMNQMAPLHESHQMAPLPGRCHKHSEATIKEMEIPHEDQSSHYDHEKDKFAYLSMRDQIELGKMQVQQSQWGSKYALNEDMSMKAKLASMARRIEEFELRNVHTEAQPQAMPTSFEYINHPNLTTQPQPQPSMSTSSLEQAILKISKVMEDFVVRKVQDSIEKLTNLDIERGKRKLPPQPHHNLQGTNAKRSRKVLRSTLWWGIAMTTLWTNLPLKIIRFKMTKGYLNPLKHPLLRGKKRKEFPWTNGKDANFVWDPGGIQYEVGMMLSKIEVMVKTKENRGRKTKNGAIAPPHFGNCWAHFDHFPKFISCLLYLVQKLGKSGVHRWFTFSTPSPHHMRYHFLPPYFDSNIEDNVHLGWGRDEEDALVQVDKFYYPVDFVVLDTDPTVKEANYVPIILGRPFWLPPMPSSIVEMGHLHPDEDEGLEEVCLINTLVEEHCDKSLEESLNESLEVFEEGLPEPSDVLAIMSPWRRREEILPLFNKEDSQRAAMEDPPKLVLKPLPSFGVHPPYLHGGRCKTSEAAPEELNPHMQEVVRGEVLKLLQAGIIYPISDSLWVSPTQVVPKKSRITVIQNEKGRKSLHVLPQDGGCMLSIFSDMVERIMEVFMDDITVYGRCQVCVDEKCQKSFEELKQFLTTAPIVRAPNWKLPFEVMCDASDLAMGAVLGQREDGKPYYLLTKQDAKARLIRWILLLQEFNLQIRDKKGVENVVADHLSRLVIAHDSHGLPINDDFPEESLMSIDVAPWYSHIANYLVTGEVPSEWSAQDKRHFFAKIHAYYWEEPFSSNIVRIKS</sequence>
<dbReference type="PANTHER" id="PTHR34072">
    <property type="entry name" value="ENZYMATIC POLYPROTEIN-RELATED"/>
    <property type="match status" value="1"/>
</dbReference>
<name>A0A438CRK7_VITVI</name>
<dbReference type="Gene3D" id="3.10.10.10">
    <property type="entry name" value="HIV Type 1 Reverse Transcriptase, subunit A, domain 1"/>
    <property type="match status" value="1"/>
</dbReference>
<dbReference type="InterPro" id="IPR041577">
    <property type="entry name" value="RT_RNaseH_2"/>
</dbReference>
<comment type="caution">
    <text evidence="2">The sequence shown here is derived from an EMBL/GenBank/DDBJ whole genome shotgun (WGS) entry which is preliminary data.</text>
</comment>
<evidence type="ECO:0000313" key="3">
    <source>
        <dbReference type="Proteomes" id="UP000288805"/>
    </source>
</evidence>
<organism evidence="2 3">
    <name type="scientific">Vitis vinifera</name>
    <name type="common">Grape</name>
    <dbReference type="NCBI Taxonomy" id="29760"/>
    <lineage>
        <taxon>Eukaryota</taxon>
        <taxon>Viridiplantae</taxon>
        <taxon>Streptophyta</taxon>
        <taxon>Embryophyta</taxon>
        <taxon>Tracheophyta</taxon>
        <taxon>Spermatophyta</taxon>
        <taxon>Magnoliopsida</taxon>
        <taxon>eudicotyledons</taxon>
        <taxon>Gunneridae</taxon>
        <taxon>Pentapetalae</taxon>
        <taxon>rosids</taxon>
        <taxon>Vitales</taxon>
        <taxon>Vitaceae</taxon>
        <taxon>Viteae</taxon>
        <taxon>Vitis</taxon>
    </lineage>
</organism>
<dbReference type="Proteomes" id="UP000288805">
    <property type="component" value="Unassembled WGS sequence"/>
</dbReference>
<dbReference type="PANTHER" id="PTHR34072:SF57">
    <property type="entry name" value="RNA-DIRECTED DNA POLYMERASE"/>
    <property type="match status" value="1"/>
</dbReference>